<protein>
    <submittedName>
        <fullName evidence="1">F-box domain-containing protein</fullName>
    </submittedName>
</protein>
<dbReference type="Proteomes" id="UP000827976">
    <property type="component" value="Chromosome 19"/>
</dbReference>
<sequence length="400" mass="46206">MQLNPKHKMKPPSAKKPKMKPPTAKKPKMKPPSAKKRKKTPPNPKRRDWSGLTKLILFKISGHLNAVDHIRFRSICTSWRAASAKRPMIPLIIDCEVDLENHLLSLSFYDLVLKQNIPFPSTAFTTIAPLIADKRLYFIGSSFGWIHFFSIEENLKAKISILNPFTSEFFSLPELNHTYIITPTLGLRVVVFLPIVICFTAVPAHVNFIRIGANQWKTIILDNGELSCVTQFKDRFYCHYKTCSDDRTRNTLHMIDLEANEGNGAVVPVELYTQYNFSKAGQYYRFLSKSSEDLIVCCYSQKQLAFQFFKVDFENGTLKQWSVPEPLIFSARRSQPLLLPSQEKFRGDRFYFIEFPNALTIYDRLQFVRLLRLNGYLEYIGRARMAAAWFTPVLLNKSLM</sequence>
<keyword evidence="2" id="KW-1185">Reference proteome</keyword>
<evidence type="ECO:0000313" key="2">
    <source>
        <dbReference type="Proteomes" id="UP000827976"/>
    </source>
</evidence>
<evidence type="ECO:0000313" key="1">
    <source>
        <dbReference type="EMBL" id="KAH7653619.1"/>
    </source>
</evidence>
<accession>A0ACB7TZX9</accession>
<dbReference type="EMBL" id="CM037029">
    <property type="protein sequence ID" value="KAH7653619.1"/>
    <property type="molecule type" value="Genomic_DNA"/>
</dbReference>
<comment type="caution">
    <text evidence="1">The sequence shown here is derived from an EMBL/GenBank/DDBJ whole genome shotgun (WGS) entry which is preliminary data.</text>
</comment>
<gene>
    <name evidence="1" type="ORF">IHE45_19G091700</name>
</gene>
<organism evidence="1 2">
    <name type="scientific">Dioscorea alata</name>
    <name type="common">Purple yam</name>
    <dbReference type="NCBI Taxonomy" id="55571"/>
    <lineage>
        <taxon>Eukaryota</taxon>
        <taxon>Viridiplantae</taxon>
        <taxon>Streptophyta</taxon>
        <taxon>Embryophyta</taxon>
        <taxon>Tracheophyta</taxon>
        <taxon>Spermatophyta</taxon>
        <taxon>Magnoliopsida</taxon>
        <taxon>Liliopsida</taxon>
        <taxon>Dioscoreales</taxon>
        <taxon>Dioscoreaceae</taxon>
        <taxon>Dioscorea</taxon>
    </lineage>
</organism>
<reference evidence="2" key="1">
    <citation type="journal article" date="2022" name="Nat. Commun.">
        <title>Chromosome evolution and the genetic basis of agronomically important traits in greater yam.</title>
        <authorList>
            <person name="Bredeson J.V."/>
            <person name="Lyons J.B."/>
            <person name="Oniyinde I.O."/>
            <person name="Okereke N.R."/>
            <person name="Kolade O."/>
            <person name="Nnabue I."/>
            <person name="Nwadili C.O."/>
            <person name="Hribova E."/>
            <person name="Parker M."/>
            <person name="Nwogha J."/>
            <person name="Shu S."/>
            <person name="Carlson J."/>
            <person name="Kariba R."/>
            <person name="Muthemba S."/>
            <person name="Knop K."/>
            <person name="Barton G.J."/>
            <person name="Sherwood A.V."/>
            <person name="Lopez-Montes A."/>
            <person name="Asiedu R."/>
            <person name="Jamnadass R."/>
            <person name="Muchugi A."/>
            <person name="Goodstein D."/>
            <person name="Egesi C.N."/>
            <person name="Featherston J."/>
            <person name="Asfaw A."/>
            <person name="Simpson G.G."/>
            <person name="Dolezel J."/>
            <person name="Hendre P.S."/>
            <person name="Van Deynze A."/>
            <person name="Kumar P.L."/>
            <person name="Obidiegwu J.E."/>
            <person name="Bhattacharjee R."/>
            <person name="Rokhsar D.S."/>
        </authorList>
    </citation>
    <scope>NUCLEOTIDE SEQUENCE [LARGE SCALE GENOMIC DNA]</scope>
    <source>
        <strain evidence="2">cv. TDa95/00328</strain>
    </source>
</reference>
<name>A0ACB7TZX9_DIOAL</name>
<proteinExistence type="predicted"/>